<evidence type="ECO:0000313" key="1">
    <source>
        <dbReference type="EnsemblMetazoa" id="GPPI047443-PA"/>
    </source>
</evidence>
<dbReference type="AlphaFoldDB" id="A0A1B0C2L0"/>
<dbReference type="VEuPathDB" id="VectorBase:GPPI047443"/>
<dbReference type="GO" id="GO:0071031">
    <property type="term" value="P:nuclear mRNA surveillance of mRNA 3'-end processing"/>
    <property type="evidence" value="ECO:0007669"/>
    <property type="project" value="TreeGrafter"/>
</dbReference>
<dbReference type="GO" id="GO:0000176">
    <property type="term" value="C:nuclear exosome (RNase complex)"/>
    <property type="evidence" value="ECO:0007669"/>
    <property type="project" value="TreeGrafter"/>
</dbReference>
<dbReference type="STRING" id="67801.A0A1B0C2L0"/>
<keyword evidence="2" id="KW-1185">Reference proteome</keyword>
<name>A0A1B0C2L0_9MUSC</name>
<organism evidence="1 2">
    <name type="scientific">Glossina palpalis gambiensis</name>
    <dbReference type="NCBI Taxonomy" id="67801"/>
    <lineage>
        <taxon>Eukaryota</taxon>
        <taxon>Metazoa</taxon>
        <taxon>Ecdysozoa</taxon>
        <taxon>Arthropoda</taxon>
        <taxon>Hexapoda</taxon>
        <taxon>Insecta</taxon>
        <taxon>Pterygota</taxon>
        <taxon>Neoptera</taxon>
        <taxon>Endopterygota</taxon>
        <taxon>Diptera</taxon>
        <taxon>Brachycera</taxon>
        <taxon>Muscomorpha</taxon>
        <taxon>Hippoboscoidea</taxon>
        <taxon>Glossinidae</taxon>
        <taxon>Glossina</taxon>
    </lineage>
</organism>
<dbReference type="InterPro" id="IPR050180">
    <property type="entry name" value="RNR_Ribonuclease"/>
</dbReference>
<accession>A0A1B0C2L0</accession>
<dbReference type="SUPFAM" id="SSF50249">
    <property type="entry name" value="Nucleic acid-binding proteins"/>
    <property type="match status" value="1"/>
</dbReference>
<sequence length="121" mass="13620">MRKNLYTNVFVNEVRKEVFKDSVTKPQKKMLIISNFVRSLGPLDDVDTESEVNLLKHAGPHSKFSEGFLNCLPNMPWTIAPEIIYLVPDYAACVDLRGINICSVDPPGCTVLTMPYIVANY</sequence>
<reference evidence="2" key="1">
    <citation type="submission" date="2015-01" db="EMBL/GenBank/DDBJ databases">
        <authorList>
            <person name="Aksoy S."/>
            <person name="Warren W."/>
            <person name="Wilson R.K."/>
        </authorList>
    </citation>
    <scope>NUCLEOTIDE SEQUENCE [LARGE SCALE GENOMIC DNA]</scope>
    <source>
        <strain evidence="2">IAEA</strain>
    </source>
</reference>
<dbReference type="GO" id="GO:0000177">
    <property type="term" value="C:cytoplasmic exosome (RNase complex)"/>
    <property type="evidence" value="ECO:0007669"/>
    <property type="project" value="TreeGrafter"/>
</dbReference>
<proteinExistence type="predicted"/>
<dbReference type="GO" id="GO:0004519">
    <property type="term" value="F:endonuclease activity"/>
    <property type="evidence" value="ECO:0007669"/>
    <property type="project" value="TreeGrafter"/>
</dbReference>
<dbReference type="InterPro" id="IPR012340">
    <property type="entry name" value="NA-bd_OB-fold"/>
</dbReference>
<dbReference type="GO" id="GO:0000175">
    <property type="term" value="F:3'-5'-RNA exonuclease activity"/>
    <property type="evidence" value="ECO:0007669"/>
    <property type="project" value="TreeGrafter"/>
</dbReference>
<dbReference type="EMBL" id="JXJN01024564">
    <property type="status" value="NOT_ANNOTATED_CDS"/>
    <property type="molecule type" value="Genomic_DNA"/>
</dbReference>
<protein>
    <submittedName>
        <fullName evidence="1">Uncharacterized protein</fullName>
    </submittedName>
</protein>
<dbReference type="EMBL" id="JXJN01024565">
    <property type="status" value="NOT_ANNOTATED_CDS"/>
    <property type="molecule type" value="Genomic_DNA"/>
</dbReference>
<dbReference type="GO" id="GO:0016075">
    <property type="term" value="P:rRNA catabolic process"/>
    <property type="evidence" value="ECO:0007669"/>
    <property type="project" value="TreeGrafter"/>
</dbReference>
<dbReference type="PANTHER" id="PTHR23355">
    <property type="entry name" value="RIBONUCLEASE"/>
    <property type="match status" value="1"/>
</dbReference>
<dbReference type="Proteomes" id="UP000092460">
    <property type="component" value="Unassembled WGS sequence"/>
</dbReference>
<evidence type="ECO:0000313" key="2">
    <source>
        <dbReference type="Proteomes" id="UP000092460"/>
    </source>
</evidence>
<dbReference type="PANTHER" id="PTHR23355:SF35">
    <property type="entry name" value="EXOSOME COMPLEX EXONUCLEASE RRP44"/>
    <property type="match status" value="1"/>
</dbReference>
<reference evidence="1" key="2">
    <citation type="submission" date="2020-05" db="UniProtKB">
        <authorList>
            <consortium name="EnsemblMetazoa"/>
        </authorList>
    </citation>
    <scope>IDENTIFICATION</scope>
    <source>
        <strain evidence="1">IAEA</strain>
    </source>
</reference>
<dbReference type="EnsemblMetazoa" id="GPPI047443-RA">
    <property type="protein sequence ID" value="GPPI047443-PA"/>
    <property type="gene ID" value="GPPI047443"/>
</dbReference>